<dbReference type="PANTHER" id="PTHR13402:SF13">
    <property type="entry name" value="PROTEIN TRANSPORT PROTEIN SEC16A"/>
    <property type="match status" value="1"/>
</dbReference>
<evidence type="ECO:0000256" key="10">
    <source>
        <dbReference type="ARBA" id="ARBA00022824"/>
    </source>
</evidence>
<dbReference type="InterPro" id="IPR024340">
    <property type="entry name" value="Sec16_CCD"/>
</dbReference>
<feature type="region of interest" description="Disordered" evidence="17">
    <location>
        <begin position="626"/>
        <end position="657"/>
    </location>
</feature>
<evidence type="ECO:0000256" key="9">
    <source>
        <dbReference type="ARBA" id="ARBA00022553"/>
    </source>
</evidence>
<proteinExistence type="inferred from homology"/>
<evidence type="ECO:0000256" key="6">
    <source>
        <dbReference type="ARBA" id="ARBA00005927"/>
    </source>
</evidence>
<dbReference type="FunFam" id="1.25.40.1030:FF:000002">
    <property type="entry name" value="Protein transport protein sec16"/>
    <property type="match status" value="1"/>
</dbReference>
<keyword evidence="7 16" id="KW-0813">Transport</keyword>
<protein>
    <recommendedName>
        <fullName evidence="16">Protein transport protein sec16</fullName>
    </recommendedName>
</protein>
<evidence type="ECO:0000256" key="17">
    <source>
        <dbReference type="SAM" id="MobiDB-lite"/>
    </source>
</evidence>
<keyword evidence="14 16" id="KW-0333">Golgi apparatus</keyword>
<feature type="compositionally biased region" description="Polar residues" evidence="17">
    <location>
        <begin position="1444"/>
        <end position="1461"/>
    </location>
</feature>
<evidence type="ECO:0000259" key="19">
    <source>
        <dbReference type="Pfam" id="PF12932"/>
    </source>
</evidence>
<feature type="compositionally biased region" description="Pro residues" evidence="17">
    <location>
        <begin position="1154"/>
        <end position="1182"/>
    </location>
</feature>
<dbReference type="Gene3D" id="1.25.40.1030">
    <property type="match status" value="1"/>
</dbReference>
<evidence type="ECO:0000256" key="13">
    <source>
        <dbReference type="ARBA" id="ARBA00022927"/>
    </source>
</evidence>
<feature type="compositionally biased region" description="Low complexity" evidence="17">
    <location>
        <begin position="648"/>
        <end position="657"/>
    </location>
</feature>
<evidence type="ECO:0000256" key="14">
    <source>
        <dbReference type="ARBA" id="ARBA00023034"/>
    </source>
</evidence>
<comment type="caution">
    <text evidence="20">The sequence shown here is derived from an EMBL/GenBank/DDBJ whole genome shotgun (WGS) entry which is preliminary data.</text>
</comment>
<evidence type="ECO:0000256" key="3">
    <source>
        <dbReference type="ARBA" id="ARBA00004514"/>
    </source>
</evidence>
<dbReference type="GO" id="GO:0005789">
    <property type="term" value="C:endoplasmic reticulum membrane"/>
    <property type="evidence" value="ECO:0007669"/>
    <property type="project" value="UniProtKB-SubCell"/>
</dbReference>
<evidence type="ECO:0000256" key="4">
    <source>
        <dbReference type="ARBA" id="ARBA00004524"/>
    </source>
</evidence>
<dbReference type="PANTHER" id="PTHR13402">
    <property type="entry name" value="RGPR-RELATED"/>
    <property type="match status" value="1"/>
</dbReference>
<dbReference type="Pfam" id="PF12932">
    <property type="entry name" value="Sec16"/>
    <property type="match status" value="1"/>
</dbReference>
<feature type="compositionally biased region" description="Polar residues" evidence="17">
    <location>
        <begin position="1246"/>
        <end position="1256"/>
    </location>
</feature>
<name>A0AAW0NIU8_9GOBI</name>
<keyword evidence="10 16" id="KW-0256">Endoplasmic reticulum</keyword>
<feature type="compositionally biased region" description="Pro residues" evidence="17">
    <location>
        <begin position="1346"/>
        <end position="1373"/>
    </location>
</feature>
<keyword evidence="15 16" id="KW-0472">Membrane</keyword>
<feature type="region of interest" description="Disordered" evidence="17">
    <location>
        <begin position="1"/>
        <end position="76"/>
    </location>
</feature>
<feature type="compositionally biased region" description="Low complexity" evidence="17">
    <location>
        <begin position="1477"/>
        <end position="1495"/>
    </location>
</feature>
<evidence type="ECO:0000256" key="2">
    <source>
        <dbReference type="ARBA" id="ARBA00004406"/>
    </source>
</evidence>
<feature type="domain" description="Sec16 Sec23-binding" evidence="18">
    <location>
        <begin position="928"/>
        <end position="1053"/>
    </location>
</feature>
<feature type="compositionally biased region" description="Basic and acidic residues" evidence="17">
    <location>
        <begin position="1328"/>
        <end position="1342"/>
    </location>
</feature>
<feature type="compositionally biased region" description="Basic residues" evidence="17">
    <location>
        <begin position="638"/>
        <end position="647"/>
    </location>
</feature>
<dbReference type="GO" id="GO:0005829">
    <property type="term" value="C:cytosol"/>
    <property type="evidence" value="ECO:0007669"/>
    <property type="project" value="UniProtKB-SubCell"/>
</dbReference>
<organism evidence="20 21">
    <name type="scientific">Mugilogobius chulae</name>
    <name type="common">yellowstripe goby</name>
    <dbReference type="NCBI Taxonomy" id="88201"/>
    <lineage>
        <taxon>Eukaryota</taxon>
        <taxon>Metazoa</taxon>
        <taxon>Chordata</taxon>
        <taxon>Craniata</taxon>
        <taxon>Vertebrata</taxon>
        <taxon>Euteleostomi</taxon>
        <taxon>Actinopterygii</taxon>
        <taxon>Neopterygii</taxon>
        <taxon>Teleostei</taxon>
        <taxon>Neoteleostei</taxon>
        <taxon>Acanthomorphata</taxon>
        <taxon>Gobiaria</taxon>
        <taxon>Gobiiformes</taxon>
        <taxon>Gobioidei</taxon>
        <taxon>Gobiidae</taxon>
        <taxon>Gobionellinae</taxon>
        <taxon>Mugilogobius</taxon>
    </lineage>
</organism>
<reference evidence="21" key="1">
    <citation type="submission" date="2024-04" db="EMBL/GenBank/DDBJ databases">
        <title>Salinicola lusitanus LLJ914,a marine bacterium isolated from the Okinawa Trough.</title>
        <authorList>
            <person name="Li J."/>
        </authorList>
    </citation>
    <scope>NUCLEOTIDE SEQUENCE [LARGE SCALE GENOMIC DNA]</scope>
</reference>
<feature type="compositionally biased region" description="Polar residues" evidence="17">
    <location>
        <begin position="117"/>
        <end position="130"/>
    </location>
</feature>
<evidence type="ECO:0000256" key="1">
    <source>
        <dbReference type="ARBA" id="ARBA00004395"/>
    </source>
</evidence>
<gene>
    <name evidence="20" type="ORF">WMY93_021798</name>
</gene>
<feature type="region of interest" description="Disordered" evidence="17">
    <location>
        <begin position="97"/>
        <end position="152"/>
    </location>
</feature>
<dbReference type="Pfam" id="PF12931">
    <property type="entry name" value="TPR_Sec16"/>
    <property type="match status" value="1"/>
</dbReference>
<evidence type="ECO:0000313" key="21">
    <source>
        <dbReference type="Proteomes" id="UP001460270"/>
    </source>
</evidence>
<feature type="region of interest" description="Disordered" evidence="17">
    <location>
        <begin position="309"/>
        <end position="532"/>
    </location>
</feature>
<keyword evidence="12 16" id="KW-0931">ER-Golgi transport</keyword>
<evidence type="ECO:0000259" key="18">
    <source>
        <dbReference type="Pfam" id="PF12931"/>
    </source>
</evidence>
<evidence type="ECO:0000256" key="8">
    <source>
        <dbReference type="ARBA" id="ARBA00022490"/>
    </source>
</evidence>
<keyword evidence="9" id="KW-0597">Phosphoprotein</keyword>
<keyword evidence="8" id="KW-0963">Cytoplasm</keyword>
<comment type="function">
    <text evidence="16">Plays a role in the organization of the endoplasmic reticulum exit sites (ERES), also known as transitional endoplasmic reticulum (tER). Required for secretory cargo traffic from the endoplasmic reticulum to the Golgi apparatus.</text>
</comment>
<dbReference type="Proteomes" id="UP001460270">
    <property type="component" value="Unassembled WGS sequence"/>
</dbReference>
<keyword evidence="11" id="KW-0492">Microsome</keyword>
<keyword evidence="13 16" id="KW-0653">Protein transport</keyword>
<comment type="subcellular location">
    <subcellularLocation>
        <location evidence="3">Cytoplasm</location>
        <location evidence="3">Cytosol</location>
    </subcellularLocation>
    <subcellularLocation>
        <location evidence="5">Cytoplasm</location>
        <location evidence="5">Perinuclear region</location>
    </subcellularLocation>
    <subcellularLocation>
        <location evidence="2">Endoplasmic reticulum membrane</location>
        <topology evidence="2">Peripheral membrane protein</topology>
    </subcellularLocation>
    <subcellularLocation>
        <location evidence="1">Golgi apparatus membrane</location>
        <topology evidence="1">Peripheral membrane protein</topology>
    </subcellularLocation>
    <subcellularLocation>
        <location evidence="4">Microsome membrane</location>
    </subcellularLocation>
</comment>
<dbReference type="GO" id="GO:0015031">
    <property type="term" value="P:protein transport"/>
    <property type="evidence" value="ECO:0007669"/>
    <property type="project" value="UniProtKB-KW"/>
</dbReference>
<feature type="compositionally biased region" description="Polar residues" evidence="17">
    <location>
        <begin position="335"/>
        <end position="363"/>
    </location>
</feature>
<feature type="compositionally biased region" description="Polar residues" evidence="17">
    <location>
        <begin position="514"/>
        <end position="527"/>
    </location>
</feature>
<evidence type="ECO:0000256" key="16">
    <source>
        <dbReference type="RuleBase" id="RU364101"/>
    </source>
</evidence>
<comment type="subunit">
    <text evidence="16">SEC16A and SEC16B are each present in multiple copies in a heteromeric complex.</text>
</comment>
<evidence type="ECO:0000256" key="7">
    <source>
        <dbReference type="ARBA" id="ARBA00022448"/>
    </source>
</evidence>
<feature type="region of interest" description="Disordered" evidence="17">
    <location>
        <begin position="1085"/>
        <end position="1526"/>
    </location>
</feature>
<dbReference type="GO" id="GO:0007030">
    <property type="term" value="P:Golgi organization"/>
    <property type="evidence" value="ECO:0007669"/>
    <property type="project" value="TreeGrafter"/>
</dbReference>
<evidence type="ECO:0000256" key="11">
    <source>
        <dbReference type="ARBA" id="ARBA00022848"/>
    </source>
</evidence>
<accession>A0AAW0NIU8</accession>
<keyword evidence="21" id="KW-1185">Reference proteome</keyword>
<dbReference type="GO" id="GO:0007029">
    <property type="term" value="P:endoplasmic reticulum organization"/>
    <property type="evidence" value="ECO:0007669"/>
    <property type="project" value="UniProtKB-ARBA"/>
</dbReference>
<dbReference type="GO" id="GO:0016192">
    <property type="term" value="P:vesicle-mediated transport"/>
    <property type="evidence" value="ECO:0007669"/>
    <property type="project" value="UniProtKB-KW"/>
</dbReference>
<comment type="similarity">
    <text evidence="6 16">Belongs to the SEC16 family.</text>
</comment>
<dbReference type="CDD" id="cd09233">
    <property type="entry name" value="ACE1-Sec16-like"/>
    <property type="match status" value="1"/>
</dbReference>
<dbReference type="GO" id="GO:0070973">
    <property type="term" value="P:protein localization to endoplasmic reticulum exit site"/>
    <property type="evidence" value="ECO:0007669"/>
    <property type="project" value="TreeGrafter"/>
</dbReference>
<dbReference type="GO" id="GO:0070971">
    <property type="term" value="C:endoplasmic reticulum exit site"/>
    <property type="evidence" value="ECO:0007669"/>
    <property type="project" value="UniProtKB-ARBA"/>
</dbReference>
<feature type="compositionally biased region" description="Polar residues" evidence="17">
    <location>
        <begin position="1189"/>
        <end position="1228"/>
    </location>
</feature>
<feature type="compositionally biased region" description="Polar residues" evidence="17">
    <location>
        <begin position="309"/>
        <end position="323"/>
    </location>
</feature>
<evidence type="ECO:0000256" key="15">
    <source>
        <dbReference type="ARBA" id="ARBA00023136"/>
    </source>
</evidence>
<feature type="region of interest" description="Disordered" evidence="17">
    <location>
        <begin position="180"/>
        <end position="255"/>
    </location>
</feature>
<dbReference type="GO" id="GO:0000139">
    <property type="term" value="C:Golgi membrane"/>
    <property type="evidence" value="ECO:0007669"/>
    <property type="project" value="UniProtKB-SubCell"/>
</dbReference>
<dbReference type="GO" id="GO:0048471">
    <property type="term" value="C:perinuclear region of cytoplasm"/>
    <property type="evidence" value="ECO:0007669"/>
    <property type="project" value="UniProtKB-SubCell"/>
</dbReference>
<sequence length="1526" mass="165779">MVAEGGADSAPGNLEQPPDNMENIYCLGPPLPAESSGSLPHATHPVVHSHSRPSSRAYGVSRPCESPATTLWAQNDPSSLGANIVLAPAAPTVLAPLREPSGDVIQPPEDGPLDLHGSTQSSQSASNQHSENLENPPKVSEAQPSDSQGNLGYASLLVSDSLQQPILIAPPVSNYTVIPPSIQTQAGSHPSPSSSNQNPLFASSLYPSPLNLTREKTEPATPEMIAQPPPVRPPLSRGQSVVGESPSAVVNSQASHVATVSNHNASNNYELLDFSMHQSQTQNQTSGHSSSLQDSQQCSNGFYLQVTKDAQQSVKAESNSSGPTGMLPSSRPFAPSNQVVSTQQPTHEPTESTASQAALQRHNSGPLVAETEAQPSASTQGPAPAHPPGPHESVPQSPVPTGGSQPVSGPPRPPSTAGSQQGYGPPTAGPPPGVPGPGYRGYYPGTYGDYSDGRAYHSGQYPPPAGDSRSQYYTEDPYRNRTDPWYGRYDGATQAAYSDPNYQYREPQPERPSSRTSQYSDRPSSRQGYPEEYRANRNAYNDYYQDYSNQYNYAGYNYGAYDPRYRGYYWSGEGYRNRDAYYNQQMYPPRKNGYDDQWRYYPGYDPSFDDDYRWRADNYNDDFDRRSVHSEQSAHSVHSAHSHHSRRSSFSSRSQQSQVYRSQTDLVSAAYDQTSSTLAVDYSYGQYPSQIDASQNYSQYPYTSEYAADNTWTAPEQRMCSQIHVIVRINTPNFFAHFPVAPPRPATPEKFTMPHRCARFGPGGHMVQVLPNLPSAGQPALVDIHNLETMLQDTSAQAELRTFPGPLLSKEDTHKVDVIKFSQNKAVECSRDNNLLDRDSARLLWDFIVLLCRQNGTVVGTDIADLLLKEHRSVWLPGKSPNEANLIDFNNEPLSQVEEDPGAGPLSLLSDTFMTVPENVGKETERFRELLLFGRKKDALEAAMKSGLWGHALLLASKMDSRTHARVMTRFANSLPINDPLQTVYQLMSGRMPASATCCGEEKWGDWRPHLAMVLSNLTHTLDLDTRTIATMGDTLSSKGLIDAAHFCYLMAQVGLEFTPRRAPRWFSLALTTDWNDNVQCSRSTPAQYECSTPSSDLDEPSPPEPYNMAVELDGPTPDNPLMSSLLPGPAAQGVQLMPPAPTSILQDNMAPPQLLPPNDVPQFYPVPPTGPPGQMPYPGYPPHDSGYAPTQYQPQSEQVNMYPSSPTQCSNATTNGTNEPSQRTDAPSPSHAPHIEHLQGPQMIQPGQTISSSPPRSAFTPQMDFYDQMANMGPGRRSRTTSQSSMHMPTGRRSRTTSESSTHSGGRDRSNSALKQASPPPPSIPEQPRKEEKKAKKDSPKKTKPPPPPPSGFPSMPSMPGPGPTLSPPTGGPPVNMFSRKAGTKSRYVDVLNPSRTANKPGGLAPAPADIFAPLAPMTMPANLFVPSSAPDDQQPLEGSEGGNQEQNSPSASSIPQMYNPTLVPPAPEMPSVPDGSTSGELSRSSSMSSLSREVSQHLTQPSAPSGGGLRSGRLGGQRQYPVMK</sequence>
<dbReference type="InterPro" id="IPR024298">
    <property type="entry name" value="Sec16_Sec23-bd"/>
</dbReference>
<dbReference type="GO" id="GO:0012507">
    <property type="term" value="C:ER to Golgi transport vesicle membrane"/>
    <property type="evidence" value="ECO:0007669"/>
    <property type="project" value="TreeGrafter"/>
</dbReference>
<feature type="compositionally biased region" description="Polar residues" evidence="17">
    <location>
        <begin position="67"/>
        <end position="76"/>
    </location>
</feature>
<evidence type="ECO:0000256" key="12">
    <source>
        <dbReference type="ARBA" id="ARBA00022892"/>
    </source>
</evidence>
<evidence type="ECO:0000313" key="20">
    <source>
        <dbReference type="EMBL" id="KAK7896473.1"/>
    </source>
</evidence>
<feature type="domain" description="Sec16 central conserved" evidence="19">
    <location>
        <begin position="757"/>
        <end position="856"/>
    </location>
</feature>
<dbReference type="GO" id="GO:0051668">
    <property type="term" value="P:localization within membrane"/>
    <property type="evidence" value="ECO:0007669"/>
    <property type="project" value="UniProtKB-ARBA"/>
</dbReference>
<feature type="compositionally biased region" description="Gly residues" evidence="17">
    <location>
        <begin position="1507"/>
        <end position="1517"/>
    </location>
</feature>
<dbReference type="EMBL" id="JBBPFD010000015">
    <property type="protein sequence ID" value="KAK7896473.1"/>
    <property type="molecule type" value="Genomic_DNA"/>
</dbReference>
<evidence type="ECO:0000256" key="5">
    <source>
        <dbReference type="ARBA" id="ARBA00004556"/>
    </source>
</evidence>